<evidence type="ECO:0000313" key="2">
    <source>
        <dbReference type="Proteomes" id="UP000708208"/>
    </source>
</evidence>
<reference evidence="1" key="1">
    <citation type="submission" date="2021-06" db="EMBL/GenBank/DDBJ databases">
        <authorList>
            <person name="Hodson N. C."/>
            <person name="Mongue J. A."/>
            <person name="Jaron S. K."/>
        </authorList>
    </citation>
    <scope>NUCLEOTIDE SEQUENCE</scope>
</reference>
<evidence type="ECO:0000313" key="1">
    <source>
        <dbReference type="EMBL" id="CAG7817828.1"/>
    </source>
</evidence>
<comment type="caution">
    <text evidence="1">The sequence shown here is derived from an EMBL/GenBank/DDBJ whole genome shotgun (WGS) entry which is preliminary data.</text>
</comment>
<organism evidence="1 2">
    <name type="scientific">Allacma fusca</name>
    <dbReference type="NCBI Taxonomy" id="39272"/>
    <lineage>
        <taxon>Eukaryota</taxon>
        <taxon>Metazoa</taxon>
        <taxon>Ecdysozoa</taxon>
        <taxon>Arthropoda</taxon>
        <taxon>Hexapoda</taxon>
        <taxon>Collembola</taxon>
        <taxon>Symphypleona</taxon>
        <taxon>Sminthuridae</taxon>
        <taxon>Allacma</taxon>
    </lineage>
</organism>
<protein>
    <submittedName>
        <fullName evidence="1">Uncharacterized protein</fullName>
    </submittedName>
</protein>
<keyword evidence="2" id="KW-1185">Reference proteome</keyword>
<gene>
    <name evidence="1" type="ORF">AFUS01_LOCUS28371</name>
</gene>
<dbReference type="AlphaFoldDB" id="A0A8J2PDQ3"/>
<name>A0A8J2PDQ3_9HEXA</name>
<accession>A0A8J2PDQ3</accession>
<proteinExistence type="predicted"/>
<dbReference type="Proteomes" id="UP000708208">
    <property type="component" value="Unassembled WGS sequence"/>
</dbReference>
<dbReference type="EMBL" id="CAJVCH010404744">
    <property type="protein sequence ID" value="CAG7817828.1"/>
    <property type="molecule type" value="Genomic_DNA"/>
</dbReference>
<sequence length="126" mass="14201">MLEIFPDKHHPQIVQNGGRIIFLRSDAEISDPNEEDSRIDQQTKSSRQIAFTGYNTNTGYYNAYFPGLGSSQFLFGGPTSFREPSLSSLVDDIDDEVLEPELFQEEVIPSPDYVVIPTGSEEYEFA</sequence>